<evidence type="ECO:0000313" key="1">
    <source>
        <dbReference type="EMBL" id="MED6123322.1"/>
    </source>
</evidence>
<proteinExistence type="predicted"/>
<dbReference type="Proteomes" id="UP001341840">
    <property type="component" value="Unassembled WGS sequence"/>
</dbReference>
<reference evidence="1 2" key="1">
    <citation type="journal article" date="2023" name="Plants (Basel)">
        <title>Bridging the Gap: Combining Genomics and Transcriptomics Approaches to Understand Stylosanthes scabra, an Orphan Legume from the Brazilian Caatinga.</title>
        <authorList>
            <person name="Ferreira-Neto J.R.C."/>
            <person name="da Silva M.D."/>
            <person name="Binneck E."/>
            <person name="de Melo N.F."/>
            <person name="da Silva R.H."/>
            <person name="de Melo A.L.T.M."/>
            <person name="Pandolfi V."/>
            <person name="Bustamante F.O."/>
            <person name="Brasileiro-Vidal A.C."/>
            <person name="Benko-Iseppon A.M."/>
        </authorList>
    </citation>
    <scope>NUCLEOTIDE SEQUENCE [LARGE SCALE GENOMIC DNA]</scope>
    <source>
        <tissue evidence="1">Leaves</tissue>
    </source>
</reference>
<feature type="non-terminal residue" evidence="1">
    <location>
        <position position="1"/>
    </location>
</feature>
<protein>
    <submittedName>
        <fullName evidence="1">Uncharacterized protein</fullName>
    </submittedName>
</protein>
<evidence type="ECO:0000313" key="2">
    <source>
        <dbReference type="Proteomes" id="UP001341840"/>
    </source>
</evidence>
<comment type="caution">
    <text evidence="1">The sequence shown here is derived from an EMBL/GenBank/DDBJ whole genome shotgun (WGS) entry which is preliminary data.</text>
</comment>
<accession>A0ABU6RGY7</accession>
<keyword evidence="2" id="KW-1185">Reference proteome</keyword>
<sequence length="95" mass="10383">LHRRLCTIVAAPPFAVVCCRGCTTVDAPRIQHISPDHRQLEERHIARAVTACNGGTAYSSPHLVKRRGEAGHKVLRAQNGGVPDFMADLRAPTDY</sequence>
<name>A0ABU6RGY7_9FABA</name>
<organism evidence="1 2">
    <name type="scientific">Stylosanthes scabra</name>
    <dbReference type="NCBI Taxonomy" id="79078"/>
    <lineage>
        <taxon>Eukaryota</taxon>
        <taxon>Viridiplantae</taxon>
        <taxon>Streptophyta</taxon>
        <taxon>Embryophyta</taxon>
        <taxon>Tracheophyta</taxon>
        <taxon>Spermatophyta</taxon>
        <taxon>Magnoliopsida</taxon>
        <taxon>eudicotyledons</taxon>
        <taxon>Gunneridae</taxon>
        <taxon>Pentapetalae</taxon>
        <taxon>rosids</taxon>
        <taxon>fabids</taxon>
        <taxon>Fabales</taxon>
        <taxon>Fabaceae</taxon>
        <taxon>Papilionoideae</taxon>
        <taxon>50 kb inversion clade</taxon>
        <taxon>dalbergioids sensu lato</taxon>
        <taxon>Dalbergieae</taxon>
        <taxon>Pterocarpus clade</taxon>
        <taxon>Stylosanthes</taxon>
    </lineage>
</organism>
<dbReference type="EMBL" id="JASCZI010030519">
    <property type="protein sequence ID" value="MED6123322.1"/>
    <property type="molecule type" value="Genomic_DNA"/>
</dbReference>
<gene>
    <name evidence="1" type="ORF">PIB30_047976</name>
</gene>